<evidence type="ECO:0008006" key="4">
    <source>
        <dbReference type="Google" id="ProtNLM"/>
    </source>
</evidence>
<sequence>MKRALTGSCLAALAVGLAPVPASAGGILPIASPSFATSCTNHGAPHAGGATAHGTGTANGNLAGLPVGSPFNHCGGAELDISSSLPIVGSLLGGGSGAANAADADDEST</sequence>
<name>A0ABQ3RDL3_STRRR</name>
<evidence type="ECO:0000313" key="2">
    <source>
        <dbReference type="EMBL" id="GHI53928.1"/>
    </source>
</evidence>
<dbReference type="RefSeq" id="WP_189999578.1">
    <property type="nucleotide sequence ID" value="NZ_BNCB01000030.1"/>
</dbReference>
<feature type="signal peptide" evidence="1">
    <location>
        <begin position="1"/>
        <end position="24"/>
    </location>
</feature>
<evidence type="ECO:0000313" key="3">
    <source>
        <dbReference type="Proteomes" id="UP000646738"/>
    </source>
</evidence>
<evidence type="ECO:0000256" key="1">
    <source>
        <dbReference type="SAM" id="SignalP"/>
    </source>
</evidence>
<organism evidence="2 3">
    <name type="scientific">Streptomyces rubradiris</name>
    <name type="common">Streptomyces achromogenes subsp. rubradiris</name>
    <dbReference type="NCBI Taxonomy" id="285531"/>
    <lineage>
        <taxon>Bacteria</taxon>
        <taxon>Bacillati</taxon>
        <taxon>Actinomycetota</taxon>
        <taxon>Actinomycetes</taxon>
        <taxon>Kitasatosporales</taxon>
        <taxon>Streptomycetaceae</taxon>
        <taxon>Streptomyces</taxon>
    </lineage>
</organism>
<reference evidence="3" key="1">
    <citation type="submission" date="2023-07" db="EMBL/GenBank/DDBJ databases">
        <title>Whole genome shotgun sequence of Streptomyces achromogenes subsp. rubradiris NBRC 14000.</title>
        <authorList>
            <person name="Komaki H."/>
            <person name="Tamura T."/>
        </authorList>
    </citation>
    <scope>NUCLEOTIDE SEQUENCE [LARGE SCALE GENOMIC DNA]</scope>
    <source>
        <strain evidence="3">NBRC 14000</strain>
    </source>
</reference>
<keyword evidence="1" id="KW-0732">Signal</keyword>
<accession>A0ABQ3RDL3</accession>
<keyword evidence="3" id="KW-1185">Reference proteome</keyword>
<proteinExistence type="predicted"/>
<dbReference type="EMBL" id="BNEA01000015">
    <property type="protein sequence ID" value="GHI53928.1"/>
    <property type="molecule type" value="Genomic_DNA"/>
</dbReference>
<protein>
    <recommendedName>
        <fullName evidence="4">Small secreted domain</fullName>
    </recommendedName>
</protein>
<dbReference type="Proteomes" id="UP000646738">
    <property type="component" value="Unassembled WGS sequence"/>
</dbReference>
<gene>
    <name evidence="2" type="ORF">Srubr_37740</name>
</gene>
<feature type="chain" id="PRO_5046220579" description="Small secreted domain" evidence="1">
    <location>
        <begin position="25"/>
        <end position="109"/>
    </location>
</feature>
<comment type="caution">
    <text evidence="2">The sequence shown here is derived from an EMBL/GenBank/DDBJ whole genome shotgun (WGS) entry which is preliminary data.</text>
</comment>